<keyword evidence="3" id="KW-1185">Reference proteome</keyword>
<gene>
    <name evidence="2" type="ORF">GJ744_000892</name>
</gene>
<evidence type="ECO:0000256" key="1">
    <source>
        <dbReference type="SAM" id="MobiDB-lite"/>
    </source>
</evidence>
<feature type="compositionally biased region" description="Basic and acidic residues" evidence="1">
    <location>
        <begin position="72"/>
        <end position="88"/>
    </location>
</feature>
<dbReference type="AlphaFoldDB" id="A0A8H7ATC1"/>
<evidence type="ECO:0000313" key="3">
    <source>
        <dbReference type="Proteomes" id="UP000606974"/>
    </source>
</evidence>
<evidence type="ECO:0000313" key="2">
    <source>
        <dbReference type="EMBL" id="KAF7512631.1"/>
    </source>
</evidence>
<reference evidence="2" key="1">
    <citation type="submission" date="2020-02" db="EMBL/GenBank/DDBJ databases">
        <authorList>
            <person name="Palmer J.M."/>
        </authorList>
    </citation>
    <scope>NUCLEOTIDE SEQUENCE</scope>
    <source>
        <strain evidence="2">EPUS1.4</strain>
        <tissue evidence="2">Thallus</tissue>
    </source>
</reference>
<protein>
    <submittedName>
        <fullName evidence="2">Uncharacterized protein</fullName>
    </submittedName>
</protein>
<feature type="region of interest" description="Disordered" evidence="1">
    <location>
        <begin position="1"/>
        <end position="88"/>
    </location>
</feature>
<feature type="compositionally biased region" description="Basic and acidic residues" evidence="1">
    <location>
        <begin position="8"/>
        <end position="20"/>
    </location>
</feature>
<dbReference type="Proteomes" id="UP000606974">
    <property type="component" value="Unassembled WGS sequence"/>
</dbReference>
<dbReference type="EMBL" id="JAACFV010000011">
    <property type="protein sequence ID" value="KAF7512631.1"/>
    <property type="molecule type" value="Genomic_DNA"/>
</dbReference>
<accession>A0A8H7ATC1</accession>
<name>A0A8H7ATC1_9EURO</name>
<sequence>MLARPKATKREPKQSERENEPNGLGDRVSYTRRALQPVVSIDPKDQLLEGSDNPTNKPGSRRRQAAQPSHLKQTETESPIHDELYSPS</sequence>
<organism evidence="2 3">
    <name type="scientific">Endocarpon pusillum</name>
    <dbReference type="NCBI Taxonomy" id="364733"/>
    <lineage>
        <taxon>Eukaryota</taxon>
        <taxon>Fungi</taxon>
        <taxon>Dikarya</taxon>
        <taxon>Ascomycota</taxon>
        <taxon>Pezizomycotina</taxon>
        <taxon>Eurotiomycetes</taxon>
        <taxon>Chaetothyriomycetidae</taxon>
        <taxon>Verrucariales</taxon>
        <taxon>Verrucariaceae</taxon>
        <taxon>Endocarpon</taxon>
    </lineage>
</organism>
<comment type="caution">
    <text evidence="2">The sequence shown here is derived from an EMBL/GenBank/DDBJ whole genome shotgun (WGS) entry which is preliminary data.</text>
</comment>
<proteinExistence type="predicted"/>